<name>A0A9D2DR82_9FIRM</name>
<organism evidence="2 3">
    <name type="scientific">Candidatus Blautia faecigallinarum</name>
    <dbReference type="NCBI Taxonomy" id="2838488"/>
    <lineage>
        <taxon>Bacteria</taxon>
        <taxon>Bacillati</taxon>
        <taxon>Bacillota</taxon>
        <taxon>Clostridia</taxon>
        <taxon>Lachnospirales</taxon>
        <taxon>Lachnospiraceae</taxon>
        <taxon>Blautia</taxon>
    </lineage>
</organism>
<sequence>MPAGAAAGCPCRWKRTPDPAGEGVSLIHSNSIYIRQDQKRRGIGRVLYGTLEECLKAQNILNLYACISYPEKEDEYLSLDSVRFHEHMGYRLIGRFHQCGYKFGRWYDMIWMEKFIGDHIDKPLEVKKYPDLQKWV</sequence>
<dbReference type="InterPro" id="IPR000182">
    <property type="entry name" value="GNAT_dom"/>
</dbReference>
<dbReference type="GO" id="GO:0016747">
    <property type="term" value="F:acyltransferase activity, transferring groups other than amino-acyl groups"/>
    <property type="evidence" value="ECO:0007669"/>
    <property type="project" value="InterPro"/>
</dbReference>
<dbReference type="PROSITE" id="PS51186">
    <property type="entry name" value="GNAT"/>
    <property type="match status" value="1"/>
</dbReference>
<dbReference type="SUPFAM" id="SSF55729">
    <property type="entry name" value="Acyl-CoA N-acyltransferases (Nat)"/>
    <property type="match status" value="1"/>
</dbReference>
<feature type="domain" description="N-acetyltransferase" evidence="1">
    <location>
        <begin position="1"/>
        <end position="117"/>
    </location>
</feature>
<dbReference type="Proteomes" id="UP000824041">
    <property type="component" value="Unassembled WGS sequence"/>
</dbReference>
<proteinExistence type="predicted"/>
<dbReference type="InterPro" id="IPR016181">
    <property type="entry name" value="Acyl_CoA_acyltransferase"/>
</dbReference>
<dbReference type="EMBL" id="DXBU01000026">
    <property type="protein sequence ID" value="HIZ21605.1"/>
    <property type="molecule type" value="Genomic_DNA"/>
</dbReference>
<evidence type="ECO:0000259" key="1">
    <source>
        <dbReference type="PROSITE" id="PS51186"/>
    </source>
</evidence>
<reference evidence="2" key="2">
    <citation type="submission" date="2021-04" db="EMBL/GenBank/DDBJ databases">
        <authorList>
            <person name="Gilroy R."/>
        </authorList>
    </citation>
    <scope>NUCLEOTIDE SEQUENCE</scope>
    <source>
        <strain evidence="2">14324</strain>
    </source>
</reference>
<dbReference type="AlphaFoldDB" id="A0A9D2DR82"/>
<protein>
    <submittedName>
        <fullName evidence="2">GNAT family N-acetyltransferase</fullName>
    </submittedName>
</protein>
<dbReference type="Pfam" id="PF13420">
    <property type="entry name" value="Acetyltransf_4"/>
    <property type="match status" value="1"/>
</dbReference>
<comment type="caution">
    <text evidence="2">The sequence shown here is derived from an EMBL/GenBank/DDBJ whole genome shotgun (WGS) entry which is preliminary data.</text>
</comment>
<gene>
    <name evidence="2" type="ORF">IAA21_02240</name>
</gene>
<accession>A0A9D2DR82</accession>
<evidence type="ECO:0000313" key="2">
    <source>
        <dbReference type="EMBL" id="HIZ21605.1"/>
    </source>
</evidence>
<reference evidence="2" key="1">
    <citation type="journal article" date="2021" name="PeerJ">
        <title>Extensive microbial diversity within the chicken gut microbiome revealed by metagenomics and culture.</title>
        <authorList>
            <person name="Gilroy R."/>
            <person name="Ravi A."/>
            <person name="Getino M."/>
            <person name="Pursley I."/>
            <person name="Horton D.L."/>
            <person name="Alikhan N.F."/>
            <person name="Baker D."/>
            <person name="Gharbi K."/>
            <person name="Hall N."/>
            <person name="Watson M."/>
            <person name="Adriaenssens E.M."/>
            <person name="Foster-Nyarko E."/>
            <person name="Jarju S."/>
            <person name="Secka A."/>
            <person name="Antonio M."/>
            <person name="Oren A."/>
            <person name="Chaudhuri R.R."/>
            <person name="La Ragione R."/>
            <person name="Hildebrand F."/>
            <person name="Pallen M.J."/>
        </authorList>
    </citation>
    <scope>NUCLEOTIDE SEQUENCE</scope>
    <source>
        <strain evidence="2">14324</strain>
    </source>
</reference>
<evidence type="ECO:0000313" key="3">
    <source>
        <dbReference type="Proteomes" id="UP000824041"/>
    </source>
</evidence>
<dbReference type="Gene3D" id="3.40.630.30">
    <property type="match status" value="1"/>
</dbReference>